<reference evidence="2" key="1">
    <citation type="journal article" date="2017" name="Cell">
        <title>Insights into land plant evolution garnered from the Marchantia polymorpha genome.</title>
        <authorList>
            <person name="Bowman J.L."/>
            <person name="Kohchi T."/>
            <person name="Yamato K.T."/>
            <person name="Jenkins J."/>
            <person name="Shu S."/>
            <person name="Ishizaki K."/>
            <person name="Yamaoka S."/>
            <person name="Nishihama R."/>
            <person name="Nakamura Y."/>
            <person name="Berger F."/>
            <person name="Adam C."/>
            <person name="Aki S.S."/>
            <person name="Althoff F."/>
            <person name="Araki T."/>
            <person name="Arteaga-Vazquez M.A."/>
            <person name="Balasubrmanian S."/>
            <person name="Barry K."/>
            <person name="Bauer D."/>
            <person name="Boehm C.R."/>
            <person name="Briginshaw L."/>
            <person name="Caballero-Perez J."/>
            <person name="Catarino B."/>
            <person name="Chen F."/>
            <person name="Chiyoda S."/>
            <person name="Chovatia M."/>
            <person name="Davies K.M."/>
            <person name="Delmans M."/>
            <person name="Demura T."/>
            <person name="Dierschke T."/>
            <person name="Dolan L."/>
            <person name="Dorantes-Acosta A.E."/>
            <person name="Eklund D.M."/>
            <person name="Florent S.N."/>
            <person name="Flores-Sandoval E."/>
            <person name="Fujiyama A."/>
            <person name="Fukuzawa H."/>
            <person name="Galik B."/>
            <person name="Grimanelli D."/>
            <person name="Grimwood J."/>
            <person name="Grossniklaus U."/>
            <person name="Hamada T."/>
            <person name="Haseloff J."/>
            <person name="Hetherington A.J."/>
            <person name="Higo A."/>
            <person name="Hirakawa Y."/>
            <person name="Hundley H.N."/>
            <person name="Ikeda Y."/>
            <person name="Inoue K."/>
            <person name="Inoue S.I."/>
            <person name="Ishida S."/>
            <person name="Jia Q."/>
            <person name="Kakita M."/>
            <person name="Kanazawa T."/>
            <person name="Kawai Y."/>
            <person name="Kawashima T."/>
            <person name="Kennedy M."/>
            <person name="Kinose K."/>
            <person name="Kinoshita T."/>
            <person name="Kohara Y."/>
            <person name="Koide E."/>
            <person name="Komatsu K."/>
            <person name="Kopischke S."/>
            <person name="Kubo M."/>
            <person name="Kyozuka J."/>
            <person name="Lagercrantz U."/>
            <person name="Lin S.S."/>
            <person name="Lindquist E."/>
            <person name="Lipzen A.M."/>
            <person name="Lu C.W."/>
            <person name="De Luna E."/>
            <person name="Martienssen R.A."/>
            <person name="Minamino N."/>
            <person name="Mizutani M."/>
            <person name="Mizutani M."/>
            <person name="Mochizuki N."/>
            <person name="Monte I."/>
            <person name="Mosher R."/>
            <person name="Nagasaki H."/>
            <person name="Nakagami H."/>
            <person name="Naramoto S."/>
            <person name="Nishitani K."/>
            <person name="Ohtani M."/>
            <person name="Okamoto T."/>
            <person name="Okumura M."/>
            <person name="Phillips J."/>
            <person name="Pollak B."/>
            <person name="Reinders A."/>
            <person name="Rovekamp M."/>
            <person name="Sano R."/>
            <person name="Sawa S."/>
            <person name="Schmid M.W."/>
            <person name="Shirakawa M."/>
            <person name="Solano R."/>
            <person name="Spunde A."/>
            <person name="Suetsugu N."/>
            <person name="Sugano S."/>
            <person name="Sugiyama A."/>
            <person name="Sun R."/>
            <person name="Suzuki Y."/>
            <person name="Takenaka M."/>
            <person name="Takezawa D."/>
            <person name="Tomogane H."/>
            <person name="Tsuzuki M."/>
            <person name="Ueda T."/>
            <person name="Umeda M."/>
            <person name="Ward J.M."/>
            <person name="Watanabe Y."/>
            <person name="Yazaki K."/>
            <person name="Yokoyama R."/>
            <person name="Yoshitake Y."/>
            <person name="Yotsui I."/>
            <person name="Zachgo S."/>
            <person name="Schmutz J."/>
        </authorList>
    </citation>
    <scope>NUCLEOTIDE SEQUENCE [LARGE SCALE GENOMIC DNA]</scope>
    <source>
        <strain evidence="2">Tak-1</strain>
    </source>
</reference>
<organism evidence="1 2">
    <name type="scientific">Marchantia polymorpha</name>
    <name type="common">Common liverwort</name>
    <name type="synonym">Marchantia aquatica</name>
    <dbReference type="NCBI Taxonomy" id="3197"/>
    <lineage>
        <taxon>Eukaryota</taxon>
        <taxon>Viridiplantae</taxon>
        <taxon>Streptophyta</taxon>
        <taxon>Embryophyta</taxon>
        <taxon>Marchantiophyta</taxon>
        <taxon>Marchantiopsida</taxon>
        <taxon>Marchantiidae</taxon>
        <taxon>Marchantiales</taxon>
        <taxon>Marchantiaceae</taxon>
        <taxon>Marchantia</taxon>
    </lineage>
</organism>
<gene>
    <name evidence="1" type="ORF">MARPO_0133s0006</name>
</gene>
<accession>A0A2R6W7M8</accession>
<proteinExistence type="predicted"/>
<dbReference type="EMBL" id="KZ772805">
    <property type="protein sequence ID" value="PTQ29853.1"/>
    <property type="molecule type" value="Genomic_DNA"/>
</dbReference>
<protein>
    <submittedName>
        <fullName evidence="1">Uncharacterized protein</fullName>
    </submittedName>
</protein>
<evidence type="ECO:0000313" key="1">
    <source>
        <dbReference type="EMBL" id="PTQ29853.1"/>
    </source>
</evidence>
<dbReference type="Proteomes" id="UP000244005">
    <property type="component" value="Unassembled WGS sequence"/>
</dbReference>
<sequence>MLNWTRGSRGTTTSRFTPPLPISRLSFFGSEKRRLLVCASLRSPAPLERAPLDVAMRRKDVRNVSQKDRQSYWTSTLISQSYGTGHGYTAQSTSVLMMLLPFPANPKVVSPRESGA</sequence>
<keyword evidence="2" id="KW-1185">Reference proteome</keyword>
<dbReference type="AlphaFoldDB" id="A0A2R6W7M8"/>
<dbReference type="Gramene" id="Mp5g03830.1">
    <property type="protein sequence ID" value="Mp5g03830.1.cds1"/>
    <property type="gene ID" value="Mp5g03830"/>
</dbReference>
<name>A0A2R6W7M8_MARPO</name>
<evidence type="ECO:0000313" key="2">
    <source>
        <dbReference type="Proteomes" id="UP000244005"/>
    </source>
</evidence>